<protein>
    <recommendedName>
        <fullName evidence="2">Baseplate protein J-like domain-containing protein</fullName>
    </recommendedName>
</protein>
<gene>
    <name evidence="1" type="ORF">S01H1_34328</name>
</gene>
<feature type="non-terminal residue" evidence="1">
    <location>
        <position position="198"/>
    </location>
</feature>
<accession>X0VQF0</accession>
<evidence type="ECO:0000313" key="1">
    <source>
        <dbReference type="EMBL" id="GAG02796.1"/>
    </source>
</evidence>
<comment type="caution">
    <text evidence="1">The sequence shown here is derived from an EMBL/GenBank/DDBJ whole genome shotgun (WGS) entry which is preliminary data.</text>
</comment>
<sequence>MALDVDSIDPSVLQDFEELFIAAYQELYPAYEWSYGSLLYETVIRPTAVRAASDEDDLDALRDNMSLYLASIADIPDADLINSLASNFRVDPKEGIYGTGEIAVYTTQQNNVYIPAGSQFSAGGVSLTNDKQYVGVANADSYVDTDDIVYRQLVAIGSEWVFMVPVRTTTYTDSTVAQGLTVTMNSRPSQVSRIEIST</sequence>
<name>X0VQF0_9ZZZZ</name>
<proteinExistence type="predicted"/>
<evidence type="ECO:0008006" key="2">
    <source>
        <dbReference type="Google" id="ProtNLM"/>
    </source>
</evidence>
<dbReference type="EMBL" id="BARS01021368">
    <property type="protein sequence ID" value="GAG02796.1"/>
    <property type="molecule type" value="Genomic_DNA"/>
</dbReference>
<organism evidence="1">
    <name type="scientific">marine sediment metagenome</name>
    <dbReference type="NCBI Taxonomy" id="412755"/>
    <lineage>
        <taxon>unclassified sequences</taxon>
        <taxon>metagenomes</taxon>
        <taxon>ecological metagenomes</taxon>
    </lineage>
</organism>
<reference evidence="1" key="1">
    <citation type="journal article" date="2014" name="Front. Microbiol.">
        <title>High frequency of phylogenetically diverse reductive dehalogenase-homologous genes in deep subseafloor sedimentary metagenomes.</title>
        <authorList>
            <person name="Kawai M."/>
            <person name="Futagami T."/>
            <person name="Toyoda A."/>
            <person name="Takaki Y."/>
            <person name="Nishi S."/>
            <person name="Hori S."/>
            <person name="Arai W."/>
            <person name="Tsubouchi T."/>
            <person name="Morono Y."/>
            <person name="Uchiyama I."/>
            <person name="Ito T."/>
            <person name="Fujiyama A."/>
            <person name="Inagaki F."/>
            <person name="Takami H."/>
        </authorList>
    </citation>
    <scope>NUCLEOTIDE SEQUENCE</scope>
    <source>
        <strain evidence="1">Expedition CK06-06</strain>
    </source>
</reference>
<dbReference type="AlphaFoldDB" id="X0VQF0"/>